<keyword evidence="1" id="KW-0812">Transmembrane</keyword>
<keyword evidence="1" id="KW-0472">Membrane</keyword>
<dbReference type="Proteomes" id="UP001597318">
    <property type="component" value="Unassembled WGS sequence"/>
</dbReference>
<reference evidence="3" key="1">
    <citation type="journal article" date="2019" name="Int. J. Syst. Evol. Microbiol.">
        <title>The Global Catalogue of Microorganisms (GCM) 10K type strain sequencing project: providing services to taxonomists for standard genome sequencing and annotation.</title>
        <authorList>
            <consortium name="The Broad Institute Genomics Platform"/>
            <consortium name="The Broad Institute Genome Sequencing Center for Infectious Disease"/>
            <person name="Wu L."/>
            <person name="Ma J."/>
        </authorList>
    </citation>
    <scope>NUCLEOTIDE SEQUENCE [LARGE SCALE GENOMIC DNA]</scope>
    <source>
        <strain evidence="3">CGMCC 1.15474</strain>
    </source>
</reference>
<feature type="transmembrane region" description="Helical" evidence="1">
    <location>
        <begin position="7"/>
        <end position="32"/>
    </location>
</feature>
<accession>A0ABW5BYM4</accession>
<dbReference type="EMBL" id="JBHUIK010000002">
    <property type="protein sequence ID" value="MFD2213750.1"/>
    <property type="molecule type" value="Genomic_DNA"/>
</dbReference>
<sequence>MKMNKTLLLGMIFVIVVVLCLMNGVITVHISAVQLQKVLNFVLEVLCAALFAQLIRPKENDNLSRP</sequence>
<protein>
    <submittedName>
        <fullName evidence="2">Uncharacterized protein</fullName>
    </submittedName>
</protein>
<dbReference type="RefSeq" id="WP_247344893.1">
    <property type="nucleotide sequence ID" value="NZ_CP095550.1"/>
</dbReference>
<organism evidence="2 3">
    <name type="scientific">Metabacillus endolithicus</name>
    <dbReference type="NCBI Taxonomy" id="1535204"/>
    <lineage>
        <taxon>Bacteria</taxon>
        <taxon>Bacillati</taxon>
        <taxon>Bacillota</taxon>
        <taxon>Bacilli</taxon>
        <taxon>Bacillales</taxon>
        <taxon>Bacillaceae</taxon>
        <taxon>Metabacillus</taxon>
    </lineage>
</organism>
<gene>
    <name evidence="2" type="ORF">ACFSKK_08680</name>
</gene>
<name>A0ABW5BYM4_9BACI</name>
<proteinExistence type="predicted"/>
<comment type="caution">
    <text evidence="2">The sequence shown here is derived from an EMBL/GenBank/DDBJ whole genome shotgun (WGS) entry which is preliminary data.</text>
</comment>
<evidence type="ECO:0000256" key="1">
    <source>
        <dbReference type="SAM" id="Phobius"/>
    </source>
</evidence>
<keyword evidence="3" id="KW-1185">Reference proteome</keyword>
<evidence type="ECO:0000313" key="3">
    <source>
        <dbReference type="Proteomes" id="UP001597318"/>
    </source>
</evidence>
<keyword evidence="1" id="KW-1133">Transmembrane helix</keyword>
<evidence type="ECO:0000313" key="2">
    <source>
        <dbReference type="EMBL" id="MFD2213750.1"/>
    </source>
</evidence>